<organism evidence="3 4">
    <name type="scientific">Trichoderma breve</name>
    <dbReference type="NCBI Taxonomy" id="2034170"/>
    <lineage>
        <taxon>Eukaryota</taxon>
        <taxon>Fungi</taxon>
        <taxon>Dikarya</taxon>
        <taxon>Ascomycota</taxon>
        <taxon>Pezizomycotina</taxon>
        <taxon>Sordariomycetes</taxon>
        <taxon>Hypocreomycetidae</taxon>
        <taxon>Hypocreales</taxon>
        <taxon>Hypocreaceae</taxon>
        <taxon>Trichoderma</taxon>
    </lineage>
</organism>
<sequence>MQLSEPLNHPDKGLRPVRVANCSGAQLDPGWQMKKQAELGQVDFITGDWLAENNLAQEAESMAAGTGEGFKANAWDALQQSIDVIAQKGIRVVINGGGLGAKALAVRCQQLATSKGHQVRVAFVSGDDRLEDVRRWTSQQGKLPLYFHQDVDVQGSTHAWGGPEKNPLLACRAYLGARAIVDGLSNGAQIVICGRVADASPVIAAAWWWHDWASTNYNELAGALVAGHLIECSGYVTGANFSGFHRYPLDRFVDVGFPIAEIDADGTCVITKHRGTNGMVTEDTVRCQLLYEIQGNVYLNSDVKAILDDIEIVAAGEDRVRVSGVVGRPPPPTTKLSIFYKGGFEAEFLTNAGGYATSKKYLLYERQMRYRIAEAGLQDAFDVIDFQVVGKPQDDPQSQLESTTYCRTYVQALTQEPLLAFRKMIQNESMQHFSAAGRYQPQDSRTGNPKPFYVYYPSLVQQNDLHEAVHFLDASGEVIQTVESSPLAQSEPVEPRVSYDSPSPVSLASMGPTVSMPLGNLALGRSGDKGPNLNCGLFVHTAEVWDWFRSYMTISTFRGLIGRDWKDSYSIERVEFPKIYAVHFVIYGILGRGVSSSTLLDSRGKGFADYIRAKRVPIPQRFVPYCWEED</sequence>
<dbReference type="PANTHER" id="PTHR47585">
    <property type="match status" value="1"/>
</dbReference>
<gene>
    <name evidence="3" type="ORF">T069G_04618</name>
</gene>
<dbReference type="RefSeq" id="XP_056028686.1">
    <property type="nucleotide sequence ID" value="XM_056171828.1"/>
</dbReference>
<evidence type="ECO:0000259" key="2">
    <source>
        <dbReference type="Pfam" id="PF23544"/>
    </source>
</evidence>
<evidence type="ECO:0000313" key="3">
    <source>
        <dbReference type="EMBL" id="KAJ4859630.1"/>
    </source>
</evidence>
<accession>A0A9W9BAN6</accession>
<dbReference type="Pfam" id="PF23544">
    <property type="entry name" value="AtuA_ferredoxin"/>
    <property type="match status" value="1"/>
</dbReference>
<evidence type="ECO:0000259" key="1">
    <source>
        <dbReference type="Pfam" id="PF07287"/>
    </source>
</evidence>
<dbReference type="AlphaFoldDB" id="A0A9W9BAN6"/>
<dbReference type="Pfam" id="PF07287">
    <property type="entry name" value="AtuA"/>
    <property type="match status" value="1"/>
</dbReference>
<name>A0A9W9BAN6_9HYPO</name>
<keyword evidence="4" id="KW-1185">Reference proteome</keyword>
<dbReference type="EMBL" id="JAOPEN010000003">
    <property type="protein sequence ID" value="KAJ4859630.1"/>
    <property type="molecule type" value="Genomic_DNA"/>
</dbReference>
<dbReference type="Proteomes" id="UP001140511">
    <property type="component" value="Unassembled WGS sequence"/>
</dbReference>
<dbReference type="InterPro" id="IPR056362">
    <property type="entry name" value="AtuA-like_ferredoxin_dom"/>
</dbReference>
<dbReference type="InterPro" id="IPR010839">
    <property type="entry name" value="AtuA_N"/>
</dbReference>
<feature type="domain" description="Acyclic terpene utilisation N-terminal" evidence="1">
    <location>
        <begin position="17"/>
        <end position="471"/>
    </location>
</feature>
<feature type="domain" description="AtuA-like ferredoxin-fold" evidence="2">
    <location>
        <begin position="516"/>
        <end position="615"/>
    </location>
</feature>
<dbReference type="PANTHER" id="PTHR47585:SF1">
    <property type="entry name" value="DUF1446 DOMAIN-CONTAINING PROTEIN"/>
    <property type="match status" value="1"/>
</dbReference>
<evidence type="ECO:0000313" key="4">
    <source>
        <dbReference type="Proteomes" id="UP001140511"/>
    </source>
</evidence>
<comment type="caution">
    <text evidence="3">The sequence shown here is derived from an EMBL/GenBank/DDBJ whole genome shotgun (WGS) entry which is preliminary data.</text>
</comment>
<reference evidence="3" key="1">
    <citation type="submission" date="2022-09" db="EMBL/GenBank/DDBJ databases">
        <title>Chromosome-level assembly of Trichoderma breve T069, a fungus used in development of biopesticide product.</title>
        <authorList>
            <person name="Lin R."/>
            <person name="Liu T."/>
        </authorList>
    </citation>
    <scope>NUCLEOTIDE SEQUENCE</scope>
    <source>
        <strain evidence="3">T069</strain>
    </source>
</reference>
<protein>
    <submittedName>
        <fullName evidence="3">Acyclic terpene utilization family protein atuA domain-containing protein</fullName>
    </submittedName>
</protein>
<dbReference type="GeneID" id="80866516"/>
<proteinExistence type="predicted"/>